<dbReference type="RefSeq" id="WP_008664157.1">
    <property type="nucleotide sequence ID" value="NZ_ANOF01000034.1"/>
</dbReference>
<gene>
    <name evidence="3" type="ORF">RESH_00937</name>
</gene>
<proteinExistence type="predicted"/>
<accession>M5SL40</accession>
<feature type="region of interest" description="Disordered" evidence="1">
    <location>
        <begin position="43"/>
        <end position="66"/>
    </location>
</feature>
<dbReference type="PROSITE" id="PS51257">
    <property type="entry name" value="PROKAR_LIPOPROTEIN"/>
    <property type="match status" value="1"/>
</dbReference>
<comment type="caution">
    <text evidence="3">The sequence shown here is derived from an EMBL/GenBank/DDBJ whole genome shotgun (WGS) entry which is preliminary data.</text>
</comment>
<feature type="transmembrane region" description="Helical" evidence="2">
    <location>
        <begin position="71"/>
        <end position="97"/>
    </location>
</feature>
<dbReference type="AlphaFoldDB" id="M5SL40"/>
<sequence>MKALTKPLSLTTLFFSSLLIGCGPSGRDLSDASWLQLQQDMQNERAEVGRQRDQLEADRREWDERERSEPVLAAVISSAALLFACVLPLLLLAGLLFQEQAPDSSDAACNELLDQMAVLTEASEQQRIAHRELNSPEKLTHQES</sequence>
<keyword evidence="2" id="KW-0472">Membrane</keyword>
<evidence type="ECO:0000256" key="2">
    <source>
        <dbReference type="SAM" id="Phobius"/>
    </source>
</evidence>
<evidence type="ECO:0000313" key="4">
    <source>
        <dbReference type="Proteomes" id="UP000011996"/>
    </source>
</evidence>
<name>M5SL40_9BACT</name>
<keyword evidence="2" id="KW-1133">Transmembrane helix</keyword>
<organism evidence="3 4">
    <name type="scientific">Rhodopirellula europaea SH398</name>
    <dbReference type="NCBI Taxonomy" id="1263868"/>
    <lineage>
        <taxon>Bacteria</taxon>
        <taxon>Pseudomonadati</taxon>
        <taxon>Planctomycetota</taxon>
        <taxon>Planctomycetia</taxon>
        <taxon>Pirellulales</taxon>
        <taxon>Pirellulaceae</taxon>
        <taxon>Rhodopirellula</taxon>
    </lineage>
</organism>
<keyword evidence="2" id="KW-0812">Transmembrane</keyword>
<dbReference type="STRING" id="1263868.RESH_00937"/>
<dbReference type="Proteomes" id="UP000011996">
    <property type="component" value="Unassembled WGS sequence"/>
</dbReference>
<protein>
    <submittedName>
        <fullName evidence="3">Membrane or secreted protein</fullName>
    </submittedName>
</protein>
<reference evidence="3 4" key="1">
    <citation type="journal article" date="2013" name="Mar. Genomics">
        <title>Expression of sulfatases in Rhodopirellula baltica and the diversity of sulfatases in the genus Rhodopirellula.</title>
        <authorList>
            <person name="Wegner C.E."/>
            <person name="Richter-Heitmann T."/>
            <person name="Klindworth A."/>
            <person name="Klockow C."/>
            <person name="Richter M."/>
            <person name="Achstetter T."/>
            <person name="Glockner F.O."/>
            <person name="Harder J."/>
        </authorList>
    </citation>
    <scope>NUCLEOTIDE SEQUENCE [LARGE SCALE GENOMIC DNA]</scope>
    <source>
        <strain evidence="3 4">SH398</strain>
    </source>
</reference>
<dbReference type="EMBL" id="ANOF01000034">
    <property type="protein sequence ID" value="EMI28462.1"/>
    <property type="molecule type" value="Genomic_DNA"/>
</dbReference>
<dbReference type="PATRIC" id="fig|1263868.3.peg.1013"/>
<evidence type="ECO:0000313" key="3">
    <source>
        <dbReference type="EMBL" id="EMI28462.1"/>
    </source>
</evidence>
<evidence type="ECO:0000256" key="1">
    <source>
        <dbReference type="SAM" id="MobiDB-lite"/>
    </source>
</evidence>